<evidence type="ECO:0000313" key="1">
    <source>
        <dbReference type="EMBL" id="KAF0492911.1"/>
    </source>
</evidence>
<accession>A0A8H4AGN6</accession>
<proteinExistence type="predicted"/>
<organism evidence="1 2">
    <name type="scientific">Gigaspora margarita</name>
    <dbReference type="NCBI Taxonomy" id="4874"/>
    <lineage>
        <taxon>Eukaryota</taxon>
        <taxon>Fungi</taxon>
        <taxon>Fungi incertae sedis</taxon>
        <taxon>Mucoromycota</taxon>
        <taxon>Glomeromycotina</taxon>
        <taxon>Glomeromycetes</taxon>
        <taxon>Diversisporales</taxon>
        <taxon>Gigasporaceae</taxon>
        <taxon>Gigaspora</taxon>
    </lineage>
</organism>
<protein>
    <submittedName>
        <fullName evidence="1">Uncharacterized protein</fullName>
    </submittedName>
</protein>
<dbReference type="AlphaFoldDB" id="A0A8H4AGN6"/>
<name>A0A8H4AGN6_GIGMA</name>
<dbReference type="EMBL" id="WTPW01000632">
    <property type="protein sequence ID" value="KAF0492911.1"/>
    <property type="molecule type" value="Genomic_DNA"/>
</dbReference>
<reference evidence="1 2" key="1">
    <citation type="journal article" date="2019" name="Environ. Microbiol.">
        <title>At the nexus of three kingdoms: the genome of the mycorrhizal fungus Gigaspora margarita provides insights into plant, endobacterial and fungal interactions.</title>
        <authorList>
            <person name="Venice F."/>
            <person name="Ghignone S."/>
            <person name="Salvioli di Fossalunga A."/>
            <person name="Amselem J."/>
            <person name="Novero M."/>
            <person name="Xianan X."/>
            <person name="Sedzielewska Toro K."/>
            <person name="Morin E."/>
            <person name="Lipzen A."/>
            <person name="Grigoriev I.V."/>
            <person name="Henrissat B."/>
            <person name="Martin F.M."/>
            <person name="Bonfante P."/>
        </authorList>
    </citation>
    <scope>NUCLEOTIDE SEQUENCE [LARGE SCALE GENOMIC DNA]</scope>
    <source>
        <strain evidence="1 2">BEG34</strain>
    </source>
</reference>
<sequence length="112" mass="13254">MNNFERTFQGGYCYKPDKVNNNDSFSYSDLKYKNNNGAYEGVRIDNLEHNYINKYNFKKLLIQDIEEESEKIFLSNKKNKNSNKANNVNKTNKSNEIIDNIKRFISRKKLPS</sequence>
<gene>
    <name evidence="1" type="ORF">F8M41_021509</name>
</gene>
<comment type="caution">
    <text evidence="1">The sequence shown here is derived from an EMBL/GenBank/DDBJ whole genome shotgun (WGS) entry which is preliminary data.</text>
</comment>
<dbReference type="Proteomes" id="UP000439903">
    <property type="component" value="Unassembled WGS sequence"/>
</dbReference>
<evidence type="ECO:0000313" key="2">
    <source>
        <dbReference type="Proteomes" id="UP000439903"/>
    </source>
</evidence>
<keyword evidence="2" id="KW-1185">Reference proteome</keyword>
<dbReference type="OrthoDB" id="10636713at2759"/>